<evidence type="ECO:0000259" key="1">
    <source>
        <dbReference type="Pfam" id="PF12728"/>
    </source>
</evidence>
<evidence type="ECO:0000313" key="3">
    <source>
        <dbReference type="Proteomes" id="UP000614714"/>
    </source>
</evidence>
<dbReference type="Pfam" id="PF12728">
    <property type="entry name" value="HTH_17"/>
    <property type="match status" value="1"/>
</dbReference>
<dbReference type="SUPFAM" id="SSF46955">
    <property type="entry name" value="Putative DNA-binding domain"/>
    <property type="match status" value="1"/>
</dbReference>
<dbReference type="InterPro" id="IPR009061">
    <property type="entry name" value="DNA-bd_dom_put_sf"/>
</dbReference>
<keyword evidence="3" id="KW-1185">Reference proteome</keyword>
<dbReference type="NCBIfam" id="TIGR01764">
    <property type="entry name" value="excise"/>
    <property type="match status" value="1"/>
</dbReference>
<dbReference type="InterPro" id="IPR041657">
    <property type="entry name" value="HTH_17"/>
</dbReference>
<reference evidence="2 3" key="1">
    <citation type="submission" date="2020-12" db="EMBL/GenBank/DDBJ databases">
        <title>Geomonas sp. Red421, isolated from paddy soil.</title>
        <authorList>
            <person name="Xu Z."/>
            <person name="Zhang Z."/>
            <person name="Masuda Y."/>
            <person name="Itoh H."/>
            <person name="Senoo K."/>
        </authorList>
    </citation>
    <scope>NUCLEOTIDE SEQUENCE [LARGE SCALE GENOMIC DNA]</scope>
    <source>
        <strain evidence="2 3">Red421</strain>
    </source>
</reference>
<dbReference type="RefSeq" id="WP_199389829.1">
    <property type="nucleotide sequence ID" value="NZ_JAEMHL010000007.1"/>
</dbReference>
<comment type="caution">
    <text evidence="2">The sequence shown here is derived from an EMBL/GenBank/DDBJ whole genome shotgun (WGS) entry which is preliminary data.</text>
</comment>
<dbReference type="EMBL" id="JAEMHL010000007">
    <property type="protein sequence ID" value="MBJ6751354.1"/>
    <property type="molecule type" value="Genomic_DNA"/>
</dbReference>
<accession>A0ABS0YHG2</accession>
<gene>
    <name evidence="2" type="ORF">JFN91_14135</name>
</gene>
<proteinExistence type="predicted"/>
<organism evidence="2 3">
    <name type="scientific">Geomonas anaerohicana</name>
    <dbReference type="NCBI Taxonomy" id="2798583"/>
    <lineage>
        <taxon>Bacteria</taxon>
        <taxon>Pseudomonadati</taxon>
        <taxon>Thermodesulfobacteriota</taxon>
        <taxon>Desulfuromonadia</taxon>
        <taxon>Geobacterales</taxon>
        <taxon>Geobacteraceae</taxon>
        <taxon>Geomonas</taxon>
    </lineage>
</organism>
<sequence>MKNETSVVAPRQAALTTPEAAAYLKVKPATLEQWRWNGRGPRFAKIGRSVRYRMSDLDAFLDARVFGSTTEAQAV</sequence>
<name>A0ABS0YHG2_9BACT</name>
<dbReference type="InterPro" id="IPR010093">
    <property type="entry name" value="SinI_DNA-bd"/>
</dbReference>
<feature type="domain" description="Helix-turn-helix" evidence="1">
    <location>
        <begin position="15"/>
        <end position="64"/>
    </location>
</feature>
<protein>
    <submittedName>
        <fullName evidence="2">Helix-turn-helix domain-containing protein</fullName>
    </submittedName>
</protein>
<evidence type="ECO:0000313" key="2">
    <source>
        <dbReference type="EMBL" id="MBJ6751354.1"/>
    </source>
</evidence>
<dbReference type="Proteomes" id="UP000614714">
    <property type="component" value="Unassembled WGS sequence"/>
</dbReference>